<dbReference type="EMBL" id="BJZT01000032">
    <property type="protein sequence ID" value="GEP00580.1"/>
    <property type="molecule type" value="Genomic_DNA"/>
</dbReference>
<evidence type="ECO:0000313" key="1">
    <source>
        <dbReference type="EMBL" id="GEP00580.1"/>
    </source>
</evidence>
<dbReference type="AlphaFoldDB" id="A0A512ISA0"/>
<protein>
    <submittedName>
        <fullName evidence="1">Uncharacterized protein</fullName>
    </submittedName>
</protein>
<organism evidence="1 2">
    <name type="scientific">Methylobacterium haplocladii</name>
    <dbReference type="NCBI Taxonomy" id="1176176"/>
    <lineage>
        <taxon>Bacteria</taxon>
        <taxon>Pseudomonadati</taxon>
        <taxon>Pseudomonadota</taxon>
        <taxon>Alphaproteobacteria</taxon>
        <taxon>Hyphomicrobiales</taxon>
        <taxon>Methylobacteriaceae</taxon>
        <taxon>Methylobacterium</taxon>
    </lineage>
</organism>
<dbReference type="Proteomes" id="UP000321258">
    <property type="component" value="Unassembled WGS sequence"/>
</dbReference>
<dbReference type="RefSeq" id="WP_147079984.1">
    <property type="nucleotide sequence ID" value="NZ_BJZT01000032.1"/>
</dbReference>
<accession>A0A512ISA0</accession>
<proteinExistence type="predicted"/>
<gene>
    <name evidence="1" type="ORF">MHA02_29670</name>
</gene>
<keyword evidence="2" id="KW-1185">Reference proteome</keyword>
<reference evidence="1 2" key="1">
    <citation type="submission" date="2019-07" db="EMBL/GenBank/DDBJ databases">
        <title>Whole genome shotgun sequence of Methylobacterium haplocladii NBRC 107714.</title>
        <authorList>
            <person name="Hosoyama A."/>
            <person name="Uohara A."/>
            <person name="Ohji S."/>
            <person name="Ichikawa N."/>
        </authorList>
    </citation>
    <scope>NUCLEOTIDE SEQUENCE [LARGE SCALE GENOMIC DNA]</scope>
    <source>
        <strain evidence="1 2">NBRC 107714</strain>
    </source>
</reference>
<sequence>MSIPARAAEQAVTVSVARCPCGLCDHVIGLLHDETGEVFAEFSLAPDAARGFIADVQTVLDALPPVGSLTGIRCEGTA</sequence>
<evidence type="ECO:0000313" key="2">
    <source>
        <dbReference type="Proteomes" id="UP000321258"/>
    </source>
</evidence>
<comment type="caution">
    <text evidence="1">The sequence shown here is derived from an EMBL/GenBank/DDBJ whole genome shotgun (WGS) entry which is preliminary data.</text>
</comment>
<name>A0A512ISA0_9HYPH</name>